<accession>A0ACC2N2B4</accession>
<name>A0ACC2N2B4_9HYME</name>
<keyword evidence="2" id="KW-1185">Reference proteome</keyword>
<reference evidence="1" key="1">
    <citation type="submission" date="2023-04" db="EMBL/GenBank/DDBJ databases">
        <title>A chromosome-level genome assembly of the parasitoid wasp Eretmocerus hayati.</title>
        <authorList>
            <person name="Zhong Y."/>
            <person name="Liu S."/>
            <person name="Liu Y."/>
        </authorList>
    </citation>
    <scope>NUCLEOTIDE SEQUENCE</scope>
    <source>
        <strain evidence="1">ZJU_SS_LIU_2023</strain>
    </source>
</reference>
<evidence type="ECO:0000313" key="1">
    <source>
        <dbReference type="EMBL" id="KAJ8665304.1"/>
    </source>
</evidence>
<proteinExistence type="predicted"/>
<evidence type="ECO:0000313" key="2">
    <source>
        <dbReference type="Proteomes" id="UP001239111"/>
    </source>
</evidence>
<dbReference type="Proteomes" id="UP001239111">
    <property type="component" value="Chromosome 4"/>
</dbReference>
<gene>
    <name evidence="1" type="ORF">QAD02_006966</name>
</gene>
<sequence>MILSLLNIVSKQILGLHSILSVKCHECDTLSPVPTGKTDGRLAHINETIVLGSIHSDAGCVTINKILACADIPGLSAPMFKRYERTVGIVIEECAREICLRAAQEERRLTIENISELRLEF</sequence>
<organism evidence="1 2">
    <name type="scientific">Eretmocerus hayati</name>
    <dbReference type="NCBI Taxonomy" id="131215"/>
    <lineage>
        <taxon>Eukaryota</taxon>
        <taxon>Metazoa</taxon>
        <taxon>Ecdysozoa</taxon>
        <taxon>Arthropoda</taxon>
        <taxon>Hexapoda</taxon>
        <taxon>Insecta</taxon>
        <taxon>Pterygota</taxon>
        <taxon>Neoptera</taxon>
        <taxon>Endopterygota</taxon>
        <taxon>Hymenoptera</taxon>
        <taxon>Apocrita</taxon>
        <taxon>Proctotrupomorpha</taxon>
        <taxon>Chalcidoidea</taxon>
        <taxon>Aphelinidae</taxon>
        <taxon>Aphelininae</taxon>
        <taxon>Eretmocerus</taxon>
    </lineage>
</organism>
<comment type="caution">
    <text evidence="1">The sequence shown here is derived from an EMBL/GenBank/DDBJ whole genome shotgun (WGS) entry which is preliminary data.</text>
</comment>
<protein>
    <submittedName>
        <fullName evidence="1">Uncharacterized protein</fullName>
    </submittedName>
</protein>
<dbReference type="EMBL" id="CM056744">
    <property type="protein sequence ID" value="KAJ8665304.1"/>
    <property type="molecule type" value="Genomic_DNA"/>
</dbReference>